<keyword evidence="4" id="KW-0411">Iron-sulfur</keyword>
<evidence type="ECO:0000256" key="3">
    <source>
        <dbReference type="ARBA" id="ARBA00023004"/>
    </source>
</evidence>
<organism evidence="6 7">
    <name type="scientific">Ornithinibacillus xuwenensis</name>
    <dbReference type="NCBI Taxonomy" id="3144668"/>
    <lineage>
        <taxon>Bacteria</taxon>
        <taxon>Bacillati</taxon>
        <taxon>Bacillota</taxon>
        <taxon>Bacilli</taxon>
        <taxon>Bacillales</taxon>
        <taxon>Bacillaceae</taxon>
        <taxon>Ornithinibacillus</taxon>
    </lineage>
</organism>
<dbReference type="RefSeq" id="WP_345826403.1">
    <property type="nucleotide sequence ID" value="NZ_JBDIML010000008.1"/>
</dbReference>
<dbReference type="Gene3D" id="3.30.413.10">
    <property type="entry name" value="Sulfite Reductase Hemoprotein, domain 1"/>
    <property type="match status" value="1"/>
</dbReference>
<name>A0ABU9XKS8_9BACI</name>
<reference evidence="6 7" key="1">
    <citation type="submission" date="2024-05" db="EMBL/GenBank/DDBJ databases">
        <authorList>
            <person name="Haq I."/>
            <person name="Ullah Z."/>
            <person name="Ahmad R."/>
            <person name="Li M."/>
            <person name="Tong Y."/>
        </authorList>
    </citation>
    <scope>NUCLEOTIDE SEQUENCE [LARGE SCALE GENOMIC DNA]</scope>
    <source>
        <strain evidence="6 7">16A2E</strain>
    </source>
</reference>
<dbReference type="SUPFAM" id="SSF56014">
    <property type="entry name" value="Nitrite and sulphite reductase 4Fe-4S domain-like"/>
    <property type="match status" value="1"/>
</dbReference>
<evidence type="ECO:0000256" key="4">
    <source>
        <dbReference type="ARBA" id="ARBA00023014"/>
    </source>
</evidence>
<dbReference type="InterPro" id="IPR045169">
    <property type="entry name" value="NO2/SO3_Rdtase_4Fe4S_prot"/>
</dbReference>
<dbReference type="InterPro" id="IPR006066">
    <property type="entry name" value="NO2/SO3_Rdtase_FeS/sirohaem_BS"/>
</dbReference>
<evidence type="ECO:0000256" key="2">
    <source>
        <dbReference type="ARBA" id="ARBA00022723"/>
    </source>
</evidence>
<dbReference type="Proteomes" id="UP001444625">
    <property type="component" value="Unassembled WGS sequence"/>
</dbReference>
<keyword evidence="3" id="KW-0408">Iron</keyword>
<keyword evidence="7" id="KW-1185">Reference proteome</keyword>
<dbReference type="PANTHER" id="PTHR11493">
    <property type="entry name" value="SULFITE REDUCTASE [NADPH] SUBUNIT BETA-RELATED"/>
    <property type="match status" value="1"/>
</dbReference>
<dbReference type="PROSITE" id="PS00365">
    <property type="entry name" value="NIR_SIR"/>
    <property type="match status" value="1"/>
</dbReference>
<dbReference type="PANTHER" id="PTHR11493:SF54">
    <property type="entry name" value="ANAEROBIC SULFITE REDUCTASE SUBUNIT C"/>
    <property type="match status" value="1"/>
</dbReference>
<keyword evidence="2" id="KW-0479">Metal-binding</keyword>
<accession>A0ABU9XKS8</accession>
<feature type="domain" description="Nitrite/sulphite reductase 4Fe-4S" evidence="5">
    <location>
        <begin position="83"/>
        <end position="207"/>
    </location>
</feature>
<dbReference type="Pfam" id="PF01077">
    <property type="entry name" value="NIR_SIR"/>
    <property type="match status" value="1"/>
</dbReference>
<dbReference type="InterPro" id="IPR006067">
    <property type="entry name" value="NO2/SO3_Rdtase_4Fe4S_dom"/>
</dbReference>
<dbReference type="EMBL" id="JBDIML010000008">
    <property type="protein sequence ID" value="MEN2768906.1"/>
    <property type="molecule type" value="Genomic_DNA"/>
</dbReference>
<sequence>MQIKRKYIPLAVNGGIGFGAKLKPKQLAVLSNYLEEDTEIELTTLQQLIVTVPEDELDEVVQKLEEVGLHTYPVGKFVKNLRTCNFCKGELEEGMPVAKELNRRIAGQEVPFTLRPAYTGCPIGCGEPLMNDIGVMKDQETFELYIGGYPKGRDARPGRLLRKNLSPEELFNLVDQIIEIYREHGKKREKFNRFVDRFGYKQIADAISHQ</sequence>
<keyword evidence="1" id="KW-0004">4Fe-4S</keyword>
<evidence type="ECO:0000256" key="1">
    <source>
        <dbReference type="ARBA" id="ARBA00022485"/>
    </source>
</evidence>
<gene>
    <name evidence="6" type="ORF">ABC228_17170</name>
</gene>
<dbReference type="InterPro" id="IPR045854">
    <property type="entry name" value="NO2/SO3_Rdtase_4Fe4S_sf"/>
</dbReference>
<protein>
    <submittedName>
        <fullName evidence="6">Nitrite reductase</fullName>
    </submittedName>
</protein>
<comment type="caution">
    <text evidence="6">The sequence shown here is derived from an EMBL/GenBank/DDBJ whole genome shotgun (WGS) entry which is preliminary data.</text>
</comment>
<evidence type="ECO:0000259" key="5">
    <source>
        <dbReference type="Pfam" id="PF01077"/>
    </source>
</evidence>
<evidence type="ECO:0000313" key="6">
    <source>
        <dbReference type="EMBL" id="MEN2768906.1"/>
    </source>
</evidence>
<proteinExistence type="predicted"/>
<evidence type="ECO:0000313" key="7">
    <source>
        <dbReference type="Proteomes" id="UP001444625"/>
    </source>
</evidence>